<name>A0A285F289_9FIRM</name>
<accession>A0A285F289</accession>
<proteinExistence type="predicted"/>
<evidence type="ECO:0000313" key="2">
    <source>
        <dbReference type="Proteomes" id="UP000219573"/>
    </source>
</evidence>
<dbReference type="EMBL" id="OBDZ01000001">
    <property type="protein sequence ID" value="SNY05405.1"/>
    <property type="molecule type" value="Genomic_DNA"/>
</dbReference>
<evidence type="ECO:0000313" key="1">
    <source>
        <dbReference type="EMBL" id="SNY05405.1"/>
    </source>
</evidence>
<dbReference type="Proteomes" id="UP000219573">
    <property type="component" value="Unassembled WGS sequence"/>
</dbReference>
<dbReference type="AlphaFoldDB" id="A0A285F289"/>
<reference evidence="2" key="1">
    <citation type="submission" date="2017-09" db="EMBL/GenBank/DDBJ databases">
        <authorList>
            <person name="Varghese N."/>
            <person name="Submissions S."/>
        </authorList>
    </citation>
    <scope>NUCLEOTIDE SEQUENCE [LARGE SCALE GENOMIC DNA]</scope>
    <source>
        <strain evidence="2">MSL47</strain>
    </source>
</reference>
<sequence length="37" mass="4358">MENTIKNNNLMEELIEQKITVNEYLSALFDQLELDSN</sequence>
<gene>
    <name evidence="1" type="ORF">SAMN06265827_10149</name>
</gene>
<keyword evidence="2" id="KW-1185">Reference proteome</keyword>
<protein>
    <submittedName>
        <fullName evidence="1">Uncharacterized protein</fullName>
    </submittedName>
</protein>
<organism evidence="1 2">
    <name type="scientific">Orenia metallireducens</name>
    <dbReference type="NCBI Taxonomy" id="1413210"/>
    <lineage>
        <taxon>Bacteria</taxon>
        <taxon>Bacillati</taxon>
        <taxon>Bacillota</taxon>
        <taxon>Clostridia</taxon>
        <taxon>Halanaerobiales</taxon>
        <taxon>Halobacteroidaceae</taxon>
        <taxon>Orenia</taxon>
    </lineage>
</organism>